<accession>A0A2W7PDI8</accession>
<dbReference type="Proteomes" id="UP000249638">
    <property type="component" value="Unassembled WGS sequence"/>
</dbReference>
<dbReference type="EMBL" id="QKZN01000001">
    <property type="protein sequence ID" value="PZX34228.1"/>
    <property type="molecule type" value="Genomic_DNA"/>
</dbReference>
<sequence length="179" mass="20740">MYMYELCKGLKLLEEGVSLFGWWIDPRTGHRLENATYIDAAPNLYGSDGLKSSSIYTYDFRHEYSLELKWDWHDVLAKLVGFDRENPDVYPADGSFIELLHNDYSMEAFGPSAARKIVADFDAWNDRASKVLEKVDLPPTLIGDNTFNDDAFYLTYWWLRSCFANATKNGIVRSYYRLS</sequence>
<gene>
    <name evidence="1" type="ORF">C7416_101512</name>
</gene>
<name>A0A2W7PDI8_9BURK</name>
<keyword evidence="2" id="KW-1185">Reference proteome</keyword>
<protein>
    <submittedName>
        <fullName evidence="1">Uncharacterized protein</fullName>
    </submittedName>
</protein>
<reference evidence="1" key="1">
    <citation type="submission" date="2018-06" db="EMBL/GenBank/DDBJ databases">
        <title>Genomic Encyclopedia of Type Strains, Phase IV (KMG-V): Genome sequencing to study the core and pangenomes of soil and plant-associated prokaryotes.</title>
        <authorList>
            <person name="Whitman W."/>
        </authorList>
    </citation>
    <scope>NUCLEOTIDE SEQUENCE [LARGE SCALE GENOMIC DNA]</scope>
    <source>
        <strain evidence="1">MLR2-44</strain>
    </source>
</reference>
<evidence type="ECO:0000313" key="2">
    <source>
        <dbReference type="Proteomes" id="UP000249638"/>
    </source>
</evidence>
<comment type="caution">
    <text evidence="1">The sequence shown here is derived from an EMBL/GenBank/DDBJ whole genome shotgun (WGS) entry which is preliminary data.</text>
</comment>
<evidence type="ECO:0000313" key="1">
    <source>
        <dbReference type="EMBL" id="PZX34228.1"/>
    </source>
</evidence>
<dbReference type="AlphaFoldDB" id="A0A2W7PDI8"/>
<proteinExistence type="predicted"/>
<organism evidence="1 2">
    <name type="scientific">Cupriavidus phytorum</name>
    <dbReference type="NCBI Taxonomy" id="3024399"/>
    <lineage>
        <taxon>Bacteria</taxon>
        <taxon>Pseudomonadati</taxon>
        <taxon>Pseudomonadota</taxon>
        <taxon>Betaproteobacteria</taxon>
        <taxon>Burkholderiales</taxon>
        <taxon>Burkholderiaceae</taxon>
        <taxon>Cupriavidus</taxon>
    </lineage>
</organism>